<organism evidence="2 3">
    <name type="scientific">Spartinivicinus marinus</name>
    <dbReference type="NCBI Taxonomy" id="2994442"/>
    <lineage>
        <taxon>Bacteria</taxon>
        <taxon>Pseudomonadati</taxon>
        <taxon>Pseudomonadota</taxon>
        <taxon>Gammaproteobacteria</taxon>
        <taxon>Oceanospirillales</taxon>
        <taxon>Zooshikellaceae</taxon>
        <taxon>Spartinivicinus</taxon>
    </lineage>
</organism>
<dbReference type="InterPro" id="IPR010982">
    <property type="entry name" value="Lambda_DNA-bd_dom_sf"/>
</dbReference>
<dbReference type="CDD" id="cd00093">
    <property type="entry name" value="HTH_XRE"/>
    <property type="match status" value="1"/>
</dbReference>
<name>A0A853IKM0_9GAMM</name>
<sequence>MKRSTKVTQEVKAIGDRLRHAINSHSLSVEQIGQKVGLSPTQIYDRIRYGNLRLHEAVALGRLLGIDLEWLATGYEDIPNLEGVVAKLSELHKTKPQTVESFLLTIDRLWLEEQLGSHK</sequence>
<dbReference type="Proteomes" id="UP000569732">
    <property type="component" value="Unassembled WGS sequence"/>
</dbReference>
<dbReference type="SUPFAM" id="SSF47413">
    <property type="entry name" value="lambda repressor-like DNA-binding domains"/>
    <property type="match status" value="1"/>
</dbReference>
<dbReference type="Gene3D" id="1.10.260.40">
    <property type="entry name" value="lambda repressor-like DNA-binding domains"/>
    <property type="match status" value="1"/>
</dbReference>
<dbReference type="PROSITE" id="PS50943">
    <property type="entry name" value="HTH_CROC1"/>
    <property type="match status" value="1"/>
</dbReference>
<feature type="domain" description="HTH cro/C1-type" evidence="1">
    <location>
        <begin position="18"/>
        <end position="71"/>
    </location>
</feature>
<accession>A0A853IKM0</accession>
<proteinExistence type="predicted"/>
<protein>
    <submittedName>
        <fullName evidence="2">Helix-turn-helix transcriptional regulator</fullName>
    </submittedName>
</protein>
<reference evidence="2 3" key="1">
    <citation type="submission" date="2020-07" db="EMBL/GenBank/DDBJ databases">
        <title>Endozoicomonas sp. nov., isolated from sediment.</title>
        <authorList>
            <person name="Gu T."/>
        </authorList>
    </citation>
    <scope>NUCLEOTIDE SEQUENCE [LARGE SCALE GENOMIC DNA]</scope>
    <source>
        <strain evidence="2 3">SM1973</strain>
    </source>
</reference>
<keyword evidence="3" id="KW-1185">Reference proteome</keyword>
<evidence type="ECO:0000259" key="1">
    <source>
        <dbReference type="PROSITE" id="PS50943"/>
    </source>
</evidence>
<dbReference type="InterPro" id="IPR001387">
    <property type="entry name" value="Cro/C1-type_HTH"/>
</dbReference>
<gene>
    <name evidence="2" type="ORF">H0A36_19650</name>
</gene>
<dbReference type="AlphaFoldDB" id="A0A853IKM0"/>
<dbReference type="GO" id="GO:0003677">
    <property type="term" value="F:DNA binding"/>
    <property type="evidence" value="ECO:0007669"/>
    <property type="project" value="InterPro"/>
</dbReference>
<comment type="caution">
    <text evidence="2">The sequence shown here is derived from an EMBL/GenBank/DDBJ whole genome shotgun (WGS) entry which is preliminary data.</text>
</comment>
<dbReference type="RefSeq" id="WP_180570255.1">
    <property type="nucleotide sequence ID" value="NZ_JACCKB010000038.1"/>
</dbReference>
<evidence type="ECO:0000313" key="2">
    <source>
        <dbReference type="EMBL" id="NYZ68236.1"/>
    </source>
</evidence>
<dbReference type="EMBL" id="JACCKB010000038">
    <property type="protein sequence ID" value="NYZ68236.1"/>
    <property type="molecule type" value="Genomic_DNA"/>
</dbReference>
<evidence type="ECO:0000313" key="3">
    <source>
        <dbReference type="Proteomes" id="UP000569732"/>
    </source>
</evidence>